<sequence>MRGEVRVLVHQAARDATELAAVREAYHLVSKRMAGVPGMLGNELLRSPTDPTALVVVSRWADFAAFRAWEEGPEHRDDTAPLRPYRDTRLKVPFGIYEVDAAY</sequence>
<dbReference type="InterPro" id="IPR011008">
    <property type="entry name" value="Dimeric_a/b-barrel"/>
</dbReference>
<proteinExistence type="predicted"/>
<reference evidence="2 3" key="1">
    <citation type="submission" date="2023-05" db="EMBL/GenBank/DDBJ databases">
        <title>Streptantibioticus silvisoli sp. nov., acidotolerant actinomycetes 1 from pine litter.</title>
        <authorList>
            <person name="Swiecimska M."/>
            <person name="Golinska P."/>
            <person name="Sangal V."/>
            <person name="Wachnowicz B."/>
            <person name="Goodfellow M."/>
        </authorList>
    </citation>
    <scope>NUCLEOTIDE SEQUENCE [LARGE SCALE GENOMIC DNA]</scope>
    <source>
        <strain evidence="2 3">DSM 42109</strain>
    </source>
</reference>
<dbReference type="GO" id="GO:0004497">
    <property type="term" value="F:monooxygenase activity"/>
    <property type="evidence" value="ECO:0007669"/>
    <property type="project" value="UniProtKB-KW"/>
</dbReference>
<dbReference type="Proteomes" id="UP001214441">
    <property type="component" value="Unassembled WGS sequence"/>
</dbReference>
<keyword evidence="2" id="KW-0503">Monooxygenase</keyword>
<dbReference type="RefSeq" id="WP_274041594.1">
    <property type="nucleotide sequence ID" value="NZ_JANCPR020000017.1"/>
</dbReference>
<dbReference type="EMBL" id="JANCPR020000017">
    <property type="protein sequence ID" value="MDJ1133971.1"/>
    <property type="molecule type" value="Genomic_DNA"/>
</dbReference>
<name>A0ABT6ZY38_9ACTN</name>
<feature type="domain" description="ABM" evidence="1">
    <location>
        <begin position="5"/>
        <end position="94"/>
    </location>
</feature>
<gene>
    <name evidence="2" type="ORF">NMN56_018760</name>
</gene>
<accession>A0ABT6ZY38</accession>
<protein>
    <submittedName>
        <fullName evidence="2">Antibiotic biosynthesis monooxygenase family protein</fullName>
    </submittedName>
</protein>
<comment type="caution">
    <text evidence="2">The sequence shown here is derived from an EMBL/GenBank/DDBJ whole genome shotgun (WGS) entry which is preliminary data.</text>
</comment>
<dbReference type="Gene3D" id="3.30.70.100">
    <property type="match status" value="1"/>
</dbReference>
<evidence type="ECO:0000259" key="1">
    <source>
        <dbReference type="PROSITE" id="PS51725"/>
    </source>
</evidence>
<dbReference type="SUPFAM" id="SSF54909">
    <property type="entry name" value="Dimeric alpha+beta barrel"/>
    <property type="match status" value="1"/>
</dbReference>
<organism evidence="2 3">
    <name type="scientific">Streptomyces iconiensis</name>
    <dbReference type="NCBI Taxonomy" id="1384038"/>
    <lineage>
        <taxon>Bacteria</taxon>
        <taxon>Bacillati</taxon>
        <taxon>Actinomycetota</taxon>
        <taxon>Actinomycetes</taxon>
        <taxon>Kitasatosporales</taxon>
        <taxon>Streptomycetaceae</taxon>
        <taxon>Streptomyces</taxon>
    </lineage>
</organism>
<dbReference type="Pfam" id="PF03992">
    <property type="entry name" value="ABM"/>
    <property type="match status" value="1"/>
</dbReference>
<dbReference type="InterPro" id="IPR007138">
    <property type="entry name" value="ABM_dom"/>
</dbReference>
<evidence type="ECO:0000313" key="3">
    <source>
        <dbReference type="Proteomes" id="UP001214441"/>
    </source>
</evidence>
<keyword evidence="3" id="KW-1185">Reference proteome</keyword>
<keyword evidence="2" id="KW-0560">Oxidoreductase</keyword>
<evidence type="ECO:0000313" key="2">
    <source>
        <dbReference type="EMBL" id="MDJ1133971.1"/>
    </source>
</evidence>
<dbReference type="PROSITE" id="PS51725">
    <property type="entry name" value="ABM"/>
    <property type="match status" value="1"/>
</dbReference>